<comment type="caution">
    <text evidence="1">The sequence shown here is derived from an EMBL/GenBank/DDBJ whole genome shotgun (WGS) entry which is preliminary data.</text>
</comment>
<protein>
    <submittedName>
        <fullName evidence="1">Uncharacterized protein</fullName>
    </submittedName>
</protein>
<feature type="non-terminal residue" evidence="1">
    <location>
        <position position="124"/>
    </location>
</feature>
<accession>A0A315UYM5</accession>
<sequence length="124" mass="14533">MTVEEALKQDGRFLDNLGEFKLSDNKKPKRLTLRTQKVDSLHHKKFKIRLPLNKWENVENPMAYIRDVARISGKSVKKAMEEPVNSGCSTEEIYELLRQQFPDLKEWMENRFPGDAYEKALHLG</sequence>
<proteinExistence type="predicted"/>
<dbReference type="Proteomes" id="UP000250572">
    <property type="component" value="Unassembled WGS sequence"/>
</dbReference>
<evidence type="ECO:0000313" key="1">
    <source>
        <dbReference type="EMBL" id="PWA16164.1"/>
    </source>
</evidence>
<dbReference type="EMBL" id="NHOQ01002489">
    <property type="protein sequence ID" value="PWA16164.1"/>
    <property type="molecule type" value="Genomic_DNA"/>
</dbReference>
<reference evidence="1 2" key="1">
    <citation type="journal article" date="2018" name="G3 (Bethesda)">
        <title>A High-Quality Reference Genome for the Invasive Mosquitofish Gambusia affinis Using a Chicago Library.</title>
        <authorList>
            <person name="Hoffberg S.L."/>
            <person name="Troendle N.J."/>
            <person name="Glenn T.C."/>
            <person name="Mahmud O."/>
            <person name="Louha S."/>
            <person name="Chalopin D."/>
            <person name="Bennetzen J.L."/>
            <person name="Mauricio R."/>
        </authorList>
    </citation>
    <scope>NUCLEOTIDE SEQUENCE [LARGE SCALE GENOMIC DNA]</scope>
    <source>
        <strain evidence="1">NE01/NJP1002.9</strain>
        <tissue evidence="1">Muscle</tissue>
    </source>
</reference>
<dbReference type="AlphaFoldDB" id="A0A315UYM5"/>
<keyword evidence="2" id="KW-1185">Reference proteome</keyword>
<organism evidence="1 2">
    <name type="scientific">Gambusia affinis</name>
    <name type="common">Western mosquitofish</name>
    <name type="synonym">Heterandria affinis</name>
    <dbReference type="NCBI Taxonomy" id="33528"/>
    <lineage>
        <taxon>Eukaryota</taxon>
        <taxon>Metazoa</taxon>
        <taxon>Chordata</taxon>
        <taxon>Craniata</taxon>
        <taxon>Vertebrata</taxon>
        <taxon>Euteleostomi</taxon>
        <taxon>Actinopterygii</taxon>
        <taxon>Neopterygii</taxon>
        <taxon>Teleostei</taxon>
        <taxon>Neoteleostei</taxon>
        <taxon>Acanthomorphata</taxon>
        <taxon>Ovalentaria</taxon>
        <taxon>Atherinomorphae</taxon>
        <taxon>Cyprinodontiformes</taxon>
        <taxon>Poeciliidae</taxon>
        <taxon>Poeciliinae</taxon>
        <taxon>Gambusia</taxon>
    </lineage>
</organism>
<evidence type="ECO:0000313" key="2">
    <source>
        <dbReference type="Proteomes" id="UP000250572"/>
    </source>
</evidence>
<gene>
    <name evidence="1" type="ORF">CCH79_00021126</name>
</gene>
<name>A0A315UYM5_GAMAF</name>